<keyword evidence="3 7" id="KW-0812">Transmembrane</keyword>
<dbReference type="InterPro" id="IPR005829">
    <property type="entry name" value="Sugar_transporter_CS"/>
</dbReference>
<dbReference type="PANTHER" id="PTHR23501:SF191">
    <property type="entry name" value="VACUOLAR BASIC AMINO ACID TRANSPORTER 4"/>
    <property type="match status" value="1"/>
</dbReference>
<feature type="transmembrane region" description="Helical" evidence="7">
    <location>
        <begin position="317"/>
        <end position="335"/>
    </location>
</feature>
<evidence type="ECO:0000256" key="1">
    <source>
        <dbReference type="ARBA" id="ARBA00004651"/>
    </source>
</evidence>
<dbReference type="InterPro" id="IPR020846">
    <property type="entry name" value="MFS_dom"/>
</dbReference>
<keyword evidence="5 7" id="KW-0472">Membrane</keyword>
<dbReference type="InterPro" id="IPR011701">
    <property type="entry name" value="MFS"/>
</dbReference>
<dbReference type="RefSeq" id="WP_065486943.1">
    <property type="nucleotide sequence ID" value="NZ_CP015355.1"/>
</dbReference>
<evidence type="ECO:0000259" key="8">
    <source>
        <dbReference type="PROSITE" id="PS50850"/>
    </source>
</evidence>
<feature type="transmembrane region" description="Helical" evidence="7">
    <location>
        <begin position="378"/>
        <end position="401"/>
    </location>
</feature>
<feature type="transmembrane region" description="Helical" evidence="7">
    <location>
        <begin position="72"/>
        <end position="91"/>
    </location>
</feature>
<feature type="transmembrane region" description="Helical" evidence="7">
    <location>
        <begin position="253"/>
        <end position="276"/>
    </location>
</feature>
<dbReference type="Gene3D" id="1.20.1250.20">
    <property type="entry name" value="MFS general substrate transporter like domains"/>
    <property type="match status" value="1"/>
</dbReference>
<protein>
    <recommendedName>
        <fullName evidence="6">MFS-type drug efflux transporter P55</fullName>
    </recommendedName>
</protein>
<evidence type="ECO:0000256" key="4">
    <source>
        <dbReference type="ARBA" id="ARBA00022989"/>
    </source>
</evidence>
<feature type="transmembrane region" description="Helical" evidence="7">
    <location>
        <begin position="189"/>
        <end position="208"/>
    </location>
</feature>
<feature type="transmembrane region" description="Helical" evidence="7">
    <location>
        <begin position="288"/>
        <end position="310"/>
    </location>
</feature>
<dbReference type="InterPro" id="IPR036259">
    <property type="entry name" value="MFS_trans_sf"/>
</dbReference>
<dbReference type="Proteomes" id="UP000092743">
    <property type="component" value="Plasmid p109822"/>
</dbReference>
<feature type="transmembrane region" description="Helical" evidence="7">
    <location>
        <begin position="341"/>
        <end position="366"/>
    </location>
</feature>
<feature type="transmembrane region" description="Helical" evidence="7">
    <location>
        <begin position="214"/>
        <end position="232"/>
    </location>
</feature>
<feature type="transmembrane region" description="Helical" evidence="7">
    <location>
        <begin position="413"/>
        <end position="432"/>
    </location>
</feature>
<dbReference type="GO" id="GO:0022857">
    <property type="term" value="F:transmembrane transporter activity"/>
    <property type="evidence" value="ECO:0007669"/>
    <property type="project" value="InterPro"/>
</dbReference>
<evidence type="ECO:0000256" key="7">
    <source>
        <dbReference type="SAM" id="Phobius"/>
    </source>
</evidence>
<dbReference type="GO" id="GO:0005886">
    <property type="term" value="C:plasma membrane"/>
    <property type="evidence" value="ECO:0007669"/>
    <property type="project" value="UniProtKB-SubCell"/>
</dbReference>
<geneLocation type="plasmid" evidence="9 10">
    <name>p109822</name>
</geneLocation>
<proteinExistence type="predicted"/>
<evidence type="ECO:0000256" key="6">
    <source>
        <dbReference type="ARBA" id="ARBA00044273"/>
    </source>
</evidence>
<organism evidence="9 10">
    <name type="scientific">Bacillus thuringiensis</name>
    <dbReference type="NCBI Taxonomy" id="1428"/>
    <lineage>
        <taxon>Bacteria</taxon>
        <taxon>Bacillati</taxon>
        <taxon>Bacillota</taxon>
        <taxon>Bacilli</taxon>
        <taxon>Bacillales</taxon>
        <taxon>Bacillaceae</taxon>
        <taxon>Bacillus</taxon>
        <taxon>Bacillus cereus group</taxon>
    </lineage>
</organism>
<feature type="transmembrane region" description="Helical" evidence="7">
    <location>
        <begin position="130"/>
        <end position="152"/>
    </location>
</feature>
<evidence type="ECO:0000256" key="5">
    <source>
        <dbReference type="ARBA" id="ARBA00023136"/>
    </source>
</evidence>
<comment type="subcellular location">
    <subcellularLocation>
        <location evidence="1">Cell membrane</location>
        <topology evidence="1">Multi-pass membrane protein</topology>
    </subcellularLocation>
</comment>
<evidence type="ECO:0000313" key="9">
    <source>
        <dbReference type="EMBL" id="ANS52258.1"/>
    </source>
</evidence>
<gene>
    <name evidence="9" type="primary">bmr3_2</name>
    <name evidence="9" type="ORF">BT246_69670</name>
</gene>
<evidence type="ECO:0000313" key="10">
    <source>
        <dbReference type="Proteomes" id="UP000092743"/>
    </source>
</evidence>
<feature type="transmembrane region" description="Helical" evidence="7">
    <location>
        <begin position="42"/>
        <end position="60"/>
    </location>
</feature>
<dbReference type="AlphaFoldDB" id="A0A9W3SJD6"/>
<feature type="domain" description="Major facilitator superfamily (MFS) profile" evidence="8">
    <location>
        <begin position="7"/>
        <end position="436"/>
    </location>
</feature>
<dbReference type="SUPFAM" id="SSF103473">
    <property type="entry name" value="MFS general substrate transporter"/>
    <property type="match status" value="1"/>
</dbReference>
<keyword evidence="2" id="KW-0813">Transport</keyword>
<dbReference type="Gene3D" id="1.20.1720.10">
    <property type="entry name" value="Multidrug resistance protein D"/>
    <property type="match status" value="1"/>
</dbReference>
<dbReference type="Pfam" id="PF07690">
    <property type="entry name" value="MFS_1"/>
    <property type="match status" value="1"/>
</dbReference>
<accession>A0A9W3SJD6</accession>
<sequence length="440" mass="48547">MRNKILILLSIIFTMIIASMDATIMNTTMPIIIQDLGHLELYSAFFVSYMIMGTIAAPIAGRLSDVFGRKKILATGIVIFIIGSLLCGFSQNMILLIIFRMIQGIGSGIMMPFPAIIAGDLFSVENRGKIQACFSAMWAISAILAPSLGALFVEYLSWRWIFYVNLPIGLLSLVMLQPYKEDFQSKKTTIDYIGAGLFVLSIGLILLSFHITDFQIPVGMAGLVILIRFYFYERSHPAPIISMSIFYHSTIRWINISGAIGCVALYGTSTYIPLFLQKIAHQSIFKSGLVLFGMSMGWMLVVIPIGKYIIKYGYRKLLIIGNSLLLCSGVLLFLLQAHSPFWYVFVSMIIQGLGFGIVYTVSSIAVQQLVDTSEKGGATAFLLFTRNMGCALGVTLMGVLLTNGANLMQGIHHLFLFGLCGSILALGTSFFIRNRNISEK</sequence>
<dbReference type="PROSITE" id="PS50850">
    <property type="entry name" value="MFS"/>
    <property type="match status" value="1"/>
</dbReference>
<dbReference type="PANTHER" id="PTHR23501">
    <property type="entry name" value="MAJOR FACILITATOR SUPERFAMILY"/>
    <property type="match status" value="1"/>
</dbReference>
<evidence type="ECO:0000256" key="3">
    <source>
        <dbReference type="ARBA" id="ARBA00022692"/>
    </source>
</evidence>
<feature type="transmembrane region" description="Helical" evidence="7">
    <location>
        <begin position="158"/>
        <end position="177"/>
    </location>
</feature>
<reference evidence="9 10" key="1">
    <citation type="submission" date="2016-04" db="EMBL/GenBank/DDBJ databases">
        <title>High quality genome of the nematocidal Bacillus thuringiensis MYBT18246.</title>
        <authorList>
            <person name="Hollensteiner J."/>
            <person name="Poehlein A."/>
            <person name="Sproeer C."/>
            <person name="Bunk B."/>
            <person name="Rosenstiel P."/>
            <person name="Schulenburg H."/>
            <person name="Liesegang H."/>
        </authorList>
    </citation>
    <scope>NUCLEOTIDE SEQUENCE [LARGE SCALE GENOMIC DNA]</scope>
    <source>
        <strain evidence="9 10">MYBT18246</strain>
        <plasmid evidence="9 10">p109822</plasmid>
    </source>
</reference>
<dbReference type="PROSITE" id="PS00216">
    <property type="entry name" value="SUGAR_TRANSPORT_1"/>
    <property type="match status" value="1"/>
</dbReference>
<name>A0A9W3SJD6_BACTU</name>
<keyword evidence="4 7" id="KW-1133">Transmembrane helix</keyword>
<dbReference type="EMBL" id="CP015355">
    <property type="protein sequence ID" value="ANS52258.1"/>
    <property type="molecule type" value="Genomic_DNA"/>
</dbReference>
<evidence type="ECO:0000256" key="2">
    <source>
        <dbReference type="ARBA" id="ARBA00022448"/>
    </source>
</evidence>
<feature type="transmembrane region" description="Helical" evidence="7">
    <location>
        <begin position="97"/>
        <end position="118"/>
    </location>
</feature>
<keyword evidence="9" id="KW-0614">Plasmid</keyword>